<proteinExistence type="predicted"/>
<comment type="caution">
    <text evidence="1">The sequence shown here is derived from an EMBL/GenBank/DDBJ whole genome shotgun (WGS) entry which is preliminary data.</text>
</comment>
<gene>
    <name evidence="1" type="ORF">O6H91_13G039500</name>
</gene>
<keyword evidence="2" id="KW-1185">Reference proteome</keyword>
<evidence type="ECO:0000313" key="2">
    <source>
        <dbReference type="Proteomes" id="UP001162992"/>
    </source>
</evidence>
<sequence>MGKCLSKMPSQFGCYSCSSCSSQQKKILSESPAVEGVVCSDSKAFMRKYSFSTTNAAYVDFRIPVTAAETVDEQANLPSGCLMLMSSPSSRKVPKDPTAHNPLHLCEEFAGRIEDPDSTPIEGSSTKHSDCSVKRSLSSKESRALSALASPHLNQTPTIPPCKILQSRNIAVPSSPGSKCSSCLFLPRSSIAKKLPETLENSSIQLQATSFVCQPPIASCSVEAEAITIVSSQTGQGHGESATVEKLSDILFNVVRPCFKASLEQEKESQTLSKAESCSICKALHCNCCERVTDPNILAESSEIGMASLSQLSGSQEATSDAPPQLGSYVQQAAVQEEFKDVQPEANKFLIRRSAPSARSNGVYSTEKPSTQMDLFSMKASSSRSLELESAYLAQNVAVSKIRQGSMLNKLSPSRALILGGTFPLATSPTAIKRPAFEPRTRSTESFRSPGRRINATQIRSRNFRWNQDHEACQSLRMKTNR</sequence>
<evidence type="ECO:0000313" key="1">
    <source>
        <dbReference type="EMBL" id="KAJ7533249.1"/>
    </source>
</evidence>
<dbReference type="EMBL" id="CM055104">
    <property type="protein sequence ID" value="KAJ7533249.1"/>
    <property type="molecule type" value="Genomic_DNA"/>
</dbReference>
<name>A0ACC2BTZ2_DIPCM</name>
<protein>
    <submittedName>
        <fullName evidence="1">Uncharacterized protein</fullName>
    </submittedName>
</protein>
<accession>A0ACC2BTZ2</accession>
<reference evidence="2" key="1">
    <citation type="journal article" date="2024" name="Proc. Natl. Acad. Sci. U.S.A.">
        <title>Extraordinary preservation of gene collinearity over three hundred million years revealed in homosporous lycophytes.</title>
        <authorList>
            <person name="Li C."/>
            <person name="Wickell D."/>
            <person name="Kuo L.Y."/>
            <person name="Chen X."/>
            <person name="Nie B."/>
            <person name="Liao X."/>
            <person name="Peng D."/>
            <person name="Ji J."/>
            <person name="Jenkins J."/>
            <person name="Williams M."/>
            <person name="Shu S."/>
            <person name="Plott C."/>
            <person name="Barry K."/>
            <person name="Rajasekar S."/>
            <person name="Grimwood J."/>
            <person name="Han X."/>
            <person name="Sun S."/>
            <person name="Hou Z."/>
            <person name="He W."/>
            <person name="Dai G."/>
            <person name="Sun C."/>
            <person name="Schmutz J."/>
            <person name="Leebens-Mack J.H."/>
            <person name="Li F.W."/>
            <person name="Wang L."/>
        </authorList>
    </citation>
    <scope>NUCLEOTIDE SEQUENCE [LARGE SCALE GENOMIC DNA]</scope>
    <source>
        <strain evidence="2">cv. PW_Plant_1</strain>
    </source>
</reference>
<organism evidence="1 2">
    <name type="scientific">Diphasiastrum complanatum</name>
    <name type="common">Issler's clubmoss</name>
    <name type="synonym">Lycopodium complanatum</name>
    <dbReference type="NCBI Taxonomy" id="34168"/>
    <lineage>
        <taxon>Eukaryota</taxon>
        <taxon>Viridiplantae</taxon>
        <taxon>Streptophyta</taxon>
        <taxon>Embryophyta</taxon>
        <taxon>Tracheophyta</taxon>
        <taxon>Lycopodiopsida</taxon>
        <taxon>Lycopodiales</taxon>
        <taxon>Lycopodiaceae</taxon>
        <taxon>Lycopodioideae</taxon>
        <taxon>Diphasiastrum</taxon>
    </lineage>
</organism>
<dbReference type="Proteomes" id="UP001162992">
    <property type="component" value="Chromosome 13"/>
</dbReference>